<evidence type="ECO:0000313" key="1">
    <source>
        <dbReference type="EMBL" id="VEL23514.1"/>
    </source>
</evidence>
<dbReference type="EMBL" id="CAAALY010062342">
    <property type="protein sequence ID" value="VEL23514.1"/>
    <property type="molecule type" value="Genomic_DNA"/>
</dbReference>
<name>A0A448WYR9_9PLAT</name>
<accession>A0A448WYR9</accession>
<sequence>MSKQTGDGNNGDESTSTAMTLLPHGTEASRAALKLLRPIIAQLDSEVDYKLANFYYYLSK</sequence>
<keyword evidence="2" id="KW-1185">Reference proteome</keyword>
<dbReference type="AlphaFoldDB" id="A0A448WYR9"/>
<comment type="caution">
    <text evidence="1">The sequence shown here is derived from an EMBL/GenBank/DDBJ whole genome shotgun (WGS) entry which is preliminary data.</text>
</comment>
<evidence type="ECO:0000313" key="2">
    <source>
        <dbReference type="Proteomes" id="UP000784294"/>
    </source>
</evidence>
<proteinExistence type="predicted"/>
<organism evidence="1 2">
    <name type="scientific">Protopolystoma xenopodis</name>
    <dbReference type="NCBI Taxonomy" id="117903"/>
    <lineage>
        <taxon>Eukaryota</taxon>
        <taxon>Metazoa</taxon>
        <taxon>Spiralia</taxon>
        <taxon>Lophotrochozoa</taxon>
        <taxon>Platyhelminthes</taxon>
        <taxon>Monogenea</taxon>
        <taxon>Polyopisthocotylea</taxon>
        <taxon>Polystomatidea</taxon>
        <taxon>Polystomatidae</taxon>
        <taxon>Protopolystoma</taxon>
    </lineage>
</organism>
<dbReference type="Proteomes" id="UP000784294">
    <property type="component" value="Unassembled WGS sequence"/>
</dbReference>
<gene>
    <name evidence="1" type="ORF">PXEA_LOCUS16954</name>
</gene>
<reference evidence="1" key="1">
    <citation type="submission" date="2018-11" db="EMBL/GenBank/DDBJ databases">
        <authorList>
            <consortium name="Pathogen Informatics"/>
        </authorList>
    </citation>
    <scope>NUCLEOTIDE SEQUENCE</scope>
</reference>
<protein>
    <submittedName>
        <fullName evidence="1">Uncharacterized protein</fullName>
    </submittedName>
</protein>